<dbReference type="EMBL" id="LKHS01000004">
    <property type="protein sequence ID" value="KQH87197.1"/>
    <property type="molecule type" value="Genomic_DNA"/>
</dbReference>
<feature type="transmembrane region" description="Helical" evidence="1">
    <location>
        <begin position="6"/>
        <end position="29"/>
    </location>
</feature>
<dbReference type="RefSeq" id="WP_055465544.1">
    <property type="nucleotide sequence ID" value="NZ_CP046798.1"/>
</dbReference>
<evidence type="ECO:0000313" key="2">
    <source>
        <dbReference type="EMBL" id="KQH87197.1"/>
    </source>
</evidence>
<accession>A0A0Q2R4Z1</accession>
<dbReference type="AlphaFoldDB" id="A0A0Q2R4Z1"/>
<protein>
    <submittedName>
        <fullName evidence="2">Uncharacterized protein</fullName>
    </submittedName>
</protein>
<proteinExistence type="predicted"/>
<evidence type="ECO:0000256" key="1">
    <source>
        <dbReference type="SAM" id="Phobius"/>
    </source>
</evidence>
<keyword evidence="1" id="KW-0472">Membrane</keyword>
<keyword evidence="1" id="KW-0812">Transmembrane</keyword>
<dbReference type="Proteomes" id="UP000051221">
    <property type="component" value="Unassembled WGS sequence"/>
</dbReference>
<comment type="caution">
    <text evidence="2">The sequence shown here is derived from an EMBL/GenBank/DDBJ whole genome shotgun (WGS) entry which is preliminary data.</text>
</comment>
<gene>
    <name evidence="2" type="ORF">AMR76_05615</name>
</gene>
<evidence type="ECO:0000313" key="3">
    <source>
        <dbReference type="Proteomes" id="UP000051221"/>
    </source>
</evidence>
<organism evidence="2 3">
    <name type="scientific">Vibrio furnissii</name>
    <dbReference type="NCBI Taxonomy" id="29494"/>
    <lineage>
        <taxon>Bacteria</taxon>
        <taxon>Pseudomonadati</taxon>
        <taxon>Pseudomonadota</taxon>
        <taxon>Gammaproteobacteria</taxon>
        <taxon>Vibrionales</taxon>
        <taxon>Vibrionaceae</taxon>
        <taxon>Vibrio</taxon>
    </lineage>
</organism>
<reference evidence="2 3" key="1">
    <citation type="submission" date="2015-08" db="EMBL/GenBank/DDBJ databases">
        <title>Antibacterial properties of a collection of Vibrionaceae strains.</title>
        <authorList>
            <person name="Giubergia S."/>
        </authorList>
    </citation>
    <scope>NUCLEOTIDE SEQUENCE [LARGE SCALE GENOMIC DNA]</scope>
    <source>
        <strain evidence="2 3">S0821</strain>
    </source>
</reference>
<keyword evidence="3" id="KW-1185">Reference proteome</keyword>
<feature type="transmembrane region" description="Helical" evidence="1">
    <location>
        <begin position="60"/>
        <end position="81"/>
    </location>
</feature>
<keyword evidence="1" id="KW-1133">Transmembrane helix</keyword>
<dbReference type="InParanoid" id="A0A0Q2R4Z1"/>
<sequence>MNGSWANFFPYFAGAFKLIVLGIGAYLAIKWHFDEDRRVKEAAGVVFDEPSAMKKWASMLAIPTLLTLLVIVVVYATNWYLDLP</sequence>
<name>A0A0Q2R4Z1_VIBFU</name>